<keyword evidence="4" id="KW-1185">Reference proteome</keyword>
<keyword evidence="2" id="KW-0812">Transmembrane</keyword>
<dbReference type="Proteomes" id="UP000825729">
    <property type="component" value="Unassembled WGS sequence"/>
</dbReference>
<reference evidence="3 4" key="1">
    <citation type="submission" date="2021-07" db="EMBL/GenBank/DDBJ databases">
        <title>The Aristolochia fimbriata genome: insights into angiosperm evolution, floral development and chemical biosynthesis.</title>
        <authorList>
            <person name="Jiao Y."/>
        </authorList>
    </citation>
    <scope>NUCLEOTIDE SEQUENCE [LARGE SCALE GENOMIC DNA]</scope>
    <source>
        <strain evidence="3">IBCAS-2021</strain>
        <tissue evidence="3">Leaf</tissue>
    </source>
</reference>
<evidence type="ECO:0000313" key="4">
    <source>
        <dbReference type="Proteomes" id="UP000825729"/>
    </source>
</evidence>
<keyword evidence="2" id="KW-1133">Transmembrane helix</keyword>
<dbReference type="PANTHER" id="PTHR33825">
    <property type="entry name" value="CHITINASE-LIKE PROTEIN"/>
    <property type="match status" value="1"/>
</dbReference>
<accession>A0AAV7FHR5</accession>
<gene>
    <name evidence="3" type="ORF">H6P81_004495</name>
</gene>
<dbReference type="AlphaFoldDB" id="A0AAV7FHR5"/>
<comment type="caution">
    <text evidence="3">The sequence shown here is derived from an EMBL/GenBank/DDBJ whole genome shotgun (WGS) entry which is preliminary data.</text>
</comment>
<sequence>MVQTLLLPHRHFVLIPTKFRRIPRRRREVTFTLASLRESSSLGPLSTSSASYSQSAVLEQSTSVPRPMTHLAKKLGFRPTPELGLLSLAFVITAVFGAFVSVAVISLPAMLAFRELAASMQKLTKVVEEEVPGTLSSLKLSSLEINDLTQQLSSLRQKISGKQNGTTKERKAKRRWNGEGRNPIIN</sequence>
<name>A0AAV7FHR5_ARIFI</name>
<evidence type="ECO:0000256" key="2">
    <source>
        <dbReference type="SAM" id="Phobius"/>
    </source>
</evidence>
<dbReference type="PANTHER" id="PTHR33825:SF4">
    <property type="entry name" value="OS05G0137600 PROTEIN"/>
    <property type="match status" value="1"/>
</dbReference>
<evidence type="ECO:0000313" key="3">
    <source>
        <dbReference type="EMBL" id="KAG9459987.1"/>
    </source>
</evidence>
<protein>
    <submittedName>
        <fullName evidence="3">Uncharacterized protein</fullName>
    </submittedName>
</protein>
<feature type="region of interest" description="Disordered" evidence="1">
    <location>
        <begin position="158"/>
        <end position="186"/>
    </location>
</feature>
<keyword evidence="2" id="KW-0472">Membrane</keyword>
<proteinExistence type="predicted"/>
<evidence type="ECO:0000256" key="1">
    <source>
        <dbReference type="SAM" id="MobiDB-lite"/>
    </source>
</evidence>
<dbReference type="EMBL" id="JAINDJ010000002">
    <property type="protein sequence ID" value="KAG9459987.1"/>
    <property type="molecule type" value="Genomic_DNA"/>
</dbReference>
<organism evidence="3 4">
    <name type="scientific">Aristolochia fimbriata</name>
    <name type="common">White veined hardy Dutchman's pipe vine</name>
    <dbReference type="NCBI Taxonomy" id="158543"/>
    <lineage>
        <taxon>Eukaryota</taxon>
        <taxon>Viridiplantae</taxon>
        <taxon>Streptophyta</taxon>
        <taxon>Embryophyta</taxon>
        <taxon>Tracheophyta</taxon>
        <taxon>Spermatophyta</taxon>
        <taxon>Magnoliopsida</taxon>
        <taxon>Magnoliidae</taxon>
        <taxon>Piperales</taxon>
        <taxon>Aristolochiaceae</taxon>
        <taxon>Aristolochia</taxon>
    </lineage>
</organism>
<feature type="transmembrane region" description="Helical" evidence="2">
    <location>
        <begin position="85"/>
        <end position="113"/>
    </location>
</feature>